<comment type="catalytic activity">
    <reaction evidence="1">
        <text>S-ubiquitinyl-[E2 ubiquitin-conjugating enzyme]-L-cysteine + [acceptor protein]-L-lysine = [E2 ubiquitin-conjugating enzyme]-L-cysteine + N(6)-ubiquitinyl-[acceptor protein]-L-lysine.</text>
        <dbReference type="EC" id="2.3.2.27"/>
    </reaction>
</comment>
<dbReference type="InterPro" id="IPR058746">
    <property type="entry name" value="Znf_RING-type_Topors"/>
</dbReference>
<keyword evidence="7" id="KW-0862">Zinc</keyword>
<evidence type="ECO:0000256" key="5">
    <source>
        <dbReference type="ARBA" id="ARBA00022771"/>
    </source>
</evidence>
<evidence type="ECO:0000256" key="11">
    <source>
        <dbReference type="ARBA" id="ARBA00076856"/>
    </source>
</evidence>
<proteinExistence type="predicted"/>
<keyword evidence="5 15" id="KW-0863">Zinc-finger</keyword>
<feature type="compositionally biased region" description="Basic and acidic residues" evidence="16">
    <location>
        <begin position="944"/>
        <end position="961"/>
    </location>
</feature>
<dbReference type="GO" id="GO:0000209">
    <property type="term" value="P:protein polyubiquitination"/>
    <property type="evidence" value="ECO:0007669"/>
    <property type="project" value="TreeGrafter"/>
</dbReference>
<keyword evidence="4" id="KW-0479">Metal-binding</keyword>
<dbReference type="FunFam" id="3.30.40.10:FF:000136">
    <property type="entry name" value="E3 ubiquitin-protein ligase Topors"/>
    <property type="match status" value="1"/>
</dbReference>
<feature type="region of interest" description="Disordered" evidence="16">
    <location>
        <begin position="923"/>
        <end position="976"/>
    </location>
</feature>
<feature type="domain" description="RING-type" evidence="17">
    <location>
        <begin position="50"/>
        <end position="89"/>
    </location>
</feature>
<feature type="region of interest" description="Disordered" evidence="16">
    <location>
        <begin position="747"/>
        <end position="808"/>
    </location>
</feature>
<keyword evidence="9" id="KW-0804">Transcription</keyword>
<keyword evidence="6" id="KW-0833">Ubl conjugation pathway</keyword>
<feature type="region of interest" description="Disordered" evidence="16">
    <location>
        <begin position="1215"/>
        <end position="1267"/>
    </location>
</feature>
<feature type="compositionally biased region" description="Polar residues" evidence="16">
    <location>
        <begin position="847"/>
        <end position="859"/>
    </location>
</feature>
<gene>
    <name evidence="18" type="ORF">RRG08_055963</name>
</gene>
<feature type="region of interest" description="Disordered" evidence="16">
    <location>
        <begin position="822"/>
        <end position="859"/>
    </location>
</feature>
<organism evidence="18 19">
    <name type="scientific">Elysia crispata</name>
    <name type="common">lettuce slug</name>
    <dbReference type="NCBI Taxonomy" id="231223"/>
    <lineage>
        <taxon>Eukaryota</taxon>
        <taxon>Metazoa</taxon>
        <taxon>Spiralia</taxon>
        <taxon>Lophotrochozoa</taxon>
        <taxon>Mollusca</taxon>
        <taxon>Gastropoda</taxon>
        <taxon>Heterobranchia</taxon>
        <taxon>Euthyneura</taxon>
        <taxon>Panpulmonata</taxon>
        <taxon>Sacoglossa</taxon>
        <taxon>Placobranchoidea</taxon>
        <taxon>Plakobranchidae</taxon>
        <taxon>Elysia</taxon>
    </lineage>
</organism>
<keyword evidence="19" id="KW-1185">Reference proteome</keyword>
<name>A0AAE1AGU1_9GAST</name>
<dbReference type="GO" id="GO:0061630">
    <property type="term" value="F:ubiquitin protein ligase activity"/>
    <property type="evidence" value="ECO:0007669"/>
    <property type="project" value="UniProtKB-EC"/>
</dbReference>
<feature type="region of interest" description="Disordered" evidence="16">
    <location>
        <begin position="1424"/>
        <end position="1445"/>
    </location>
</feature>
<feature type="compositionally biased region" description="Basic residues" evidence="16">
    <location>
        <begin position="518"/>
        <end position="534"/>
    </location>
</feature>
<evidence type="ECO:0000256" key="4">
    <source>
        <dbReference type="ARBA" id="ARBA00022723"/>
    </source>
</evidence>
<accession>A0AAE1AGU1</accession>
<evidence type="ECO:0000259" key="17">
    <source>
        <dbReference type="PROSITE" id="PS50089"/>
    </source>
</evidence>
<dbReference type="InterPro" id="IPR001841">
    <property type="entry name" value="Znf_RING"/>
</dbReference>
<evidence type="ECO:0000256" key="9">
    <source>
        <dbReference type="ARBA" id="ARBA00023163"/>
    </source>
</evidence>
<feature type="compositionally biased region" description="Low complexity" evidence="16">
    <location>
        <begin position="364"/>
        <end position="379"/>
    </location>
</feature>
<feature type="compositionally biased region" description="Polar residues" evidence="16">
    <location>
        <begin position="387"/>
        <end position="397"/>
    </location>
</feature>
<dbReference type="Pfam" id="PF00097">
    <property type="entry name" value="zf-C3HC4"/>
    <property type="match status" value="1"/>
</dbReference>
<dbReference type="GO" id="GO:0008270">
    <property type="term" value="F:zinc ion binding"/>
    <property type="evidence" value="ECO:0007669"/>
    <property type="project" value="UniProtKB-KW"/>
</dbReference>
<feature type="compositionally biased region" description="Acidic residues" evidence="16">
    <location>
        <begin position="538"/>
        <end position="552"/>
    </location>
</feature>
<evidence type="ECO:0000256" key="3">
    <source>
        <dbReference type="ARBA" id="ARBA00022679"/>
    </source>
</evidence>
<feature type="compositionally biased region" description="Basic and acidic residues" evidence="16">
    <location>
        <begin position="448"/>
        <end position="464"/>
    </location>
</feature>
<evidence type="ECO:0000256" key="6">
    <source>
        <dbReference type="ARBA" id="ARBA00022786"/>
    </source>
</evidence>
<feature type="compositionally biased region" description="Polar residues" evidence="16">
    <location>
        <begin position="611"/>
        <end position="631"/>
    </location>
</feature>
<dbReference type="PROSITE" id="PS00518">
    <property type="entry name" value="ZF_RING_1"/>
    <property type="match status" value="1"/>
</dbReference>
<feature type="compositionally biased region" description="Low complexity" evidence="16">
    <location>
        <begin position="833"/>
        <end position="846"/>
    </location>
</feature>
<feature type="compositionally biased region" description="Basic residues" evidence="16">
    <location>
        <begin position="637"/>
        <end position="646"/>
    </location>
</feature>
<dbReference type="PANTHER" id="PTHR46077">
    <property type="entry name" value="E3 UBIQUITIN-PROTEIN LIGASE TOPORS"/>
    <property type="match status" value="1"/>
</dbReference>
<evidence type="ECO:0000256" key="10">
    <source>
        <dbReference type="ARBA" id="ARBA00071236"/>
    </source>
</evidence>
<dbReference type="EMBL" id="JAWDGP010001872">
    <property type="protein sequence ID" value="KAK3787240.1"/>
    <property type="molecule type" value="Genomic_DNA"/>
</dbReference>
<dbReference type="SMART" id="SM00184">
    <property type="entry name" value="RING"/>
    <property type="match status" value="1"/>
</dbReference>
<dbReference type="InterPro" id="IPR017907">
    <property type="entry name" value="Znf_RING_CS"/>
</dbReference>
<evidence type="ECO:0000313" key="18">
    <source>
        <dbReference type="EMBL" id="KAK3787240.1"/>
    </source>
</evidence>
<feature type="compositionally biased region" description="Polar residues" evidence="16">
    <location>
        <begin position="1215"/>
        <end position="1224"/>
    </location>
</feature>
<evidence type="ECO:0000256" key="13">
    <source>
        <dbReference type="ARBA" id="ARBA00079040"/>
    </source>
</evidence>
<feature type="compositionally biased region" description="Basic and acidic residues" evidence="16">
    <location>
        <begin position="1380"/>
        <end position="1399"/>
    </location>
</feature>
<evidence type="ECO:0000256" key="8">
    <source>
        <dbReference type="ARBA" id="ARBA00023015"/>
    </source>
</evidence>
<evidence type="ECO:0000313" key="19">
    <source>
        <dbReference type="Proteomes" id="UP001283361"/>
    </source>
</evidence>
<dbReference type="GO" id="GO:0006513">
    <property type="term" value="P:protein monoubiquitination"/>
    <property type="evidence" value="ECO:0007669"/>
    <property type="project" value="TreeGrafter"/>
</dbReference>
<feature type="compositionally biased region" description="Basic residues" evidence="16">
    <location>
        <begin position="498"/>
        <end position="510"/>
    </location>
</feature>
<evidence type="ECO:0000256" key="15">
    <source>
        <dbReference type="PROSITE-ProRule" id="PRU00175"/>
    </source>
</evidence>
<evidence type="ECO:0000256" key="14">
    <source>
        <dbReference type="ARBA" id="ARBA00079184"/>
    </source>
</evidence>
<evidence type="ECO:0000256" key="1">
    <source>
        <dbReference type="ARBA" id="ARBA00000900"/>
    </source>
</evidence>
<feature type="compositionally biased region" description="Basic residues" evidence="16">
    <location>
        <begin position="569"/>
        <end position="584"/>
    </location>
</feature>
<evidence type="ECO:0000256" key="7">
    <source>
        <dbReference type="ARBA" id="ARBA00022833"/>
    </source>
</evidence>
<feature type="compositionally biased region" description="Polar residues" evidence="16">
    <location>
        <begin position="1255"/>
        <end position="1267"/>
    </location>
</feature>
<dbReference type="SUPFAM" id="SSF57850">
    <property type="entry name" value="RING/U-box"/>
    <property type="match status" value="1"/>
</dbReference>
<comment type="caution">
    <text evidence="18">The sequence shown here is derived from an EMBL/GenBank/DDBJ whole genome shotgun (WGS) entry which is preliminary data.</text>
</comment>
<feature type="compositionally biased region" description="Polar residues" evidence="16">
    <location>
        <begin position="1"/>
        <end position="24"/>
    </location>
</feature>
<protein>
    <recommendedName>
        <fullName evidence="10">E3 ubiquitin-protein ligase Topors</fullName>
        <ecNumber evidence="2">2.3.2.27</ecNumber>
    </recommendedName>
    <alternativeName>
        <fullName evidence="11">RING-type E3 ubiquitin transferase Topors</fullName>
    </alternativeName>
    <alternativeName>
        <fullName evidence="13">SUMO1-protein E3 ligase Topors</fullName>
    </alternativeName>
    <alternativeName>
        <fullName evidence="12">Topoisomerase I-binding RING finger protein</fullName>
    </alternativeName>
    <alternativeName>
        <fullName evidence="14">Topoisomerase I-binding arginine/serine-rich protein</fullName>
    </alternativeName>
</protein>
<dbReference type="PANTHER" id="PTHR46077:SF1">
    <property type="entry name" value="TOP1 BINDING ARGININE_SERINE RICH PROTEIN, E3 UBIQUITIN LIGASE"/>
    <property type="match status" value="1"/>
</dbReference>
<dbReference type="PROSITE" id="PS50089">
    <property type="entry name" value="ZF_RING_2"/>
    <property type="match status" value="1"/>
</dbReference>
<feature type="region of interest" description="Disordered" evidence="16">
    <location>
        <begin position="478"/>
        <end position="717"/>
    </location>
</feature>
<feature type="compositionally biased region" description="Basic and acidic residues" evidence="16">
    <location>
        <begin position="585"/>
        <end position="600"/>
    </location>
</feature>
<feature type="compositionally biased region" description="Polar residues" evidence="16">
    <location>
        <begin position="690"/>
        <end position="715"/>
    </location>
</feature>
<feature type="compositionally biased region" description="Basic residues" evidence="16">
    <location>
        <begin position="655"/>
        <end position="664"/>
    </location>
</feature>
<keyword evidence="3" id="KW-0808">Transferase</keyword>
<reference evidence="18" key="1">
    <citation type="journal article" date="2023" name="G3 (Bethesda)">
        <title>A reference genome for the long-term kleptoplast-retaining sea slug Elysia crispata morphotype clarki.</title>
        <authorList>
            <person name="Eastman K.E."/>
            <person name="Pendleton A.L."/>
            <person name="Shaikh M.A."/>
            <person name="Suttiyut T."/>
            <person name="Ogas R."/>
            <person name="Tomko P."/>
            <person name="Gavelis G."/>
            <person name="Widhalm J.R."/>
            <person name="Wisecaver J.H."/>
        </authorList>
    </citation>
    <scope>NUCLEOTIDE SEQUENCE</scope>
    <source>
        <strain evidence="18">ECLA1</strain>
    </source>
</reference>
<evidence type="ECO:0000256" key="16">
    <source>
        <dbReference type="SAM" id="MobiDB-lite"/>
    </source>
</evidence>
<dbReference type="Gene3D" id="3.30.40.10">
    <property type="entry name" value="Zinc/RING finger domain, C3HC4 (zinc finger)"/>
    <property type="match status" value="1"/>
</dbReference>
<dbReference type="InterPro" id="IPR018957">
    <property type="entry name" value="Znf_C3HC4_RING-type"/>
</dbReference>
<feature type="region of interest" description="Disordered" evidence="16">
    <location>
        <begin position="1380"/>
        <end position="1406"/>
    </location>
</feature>
<feature type="region of interest" description="Disordered" evidence="16">
    <location>
        <begin position="364"/>
        <end position="397"/>
    </location>
</feature>
<dbReference type="Proteomes" id="UP001283361">
    <property type="component" value="Unassembled WGS sequence"/>
</dbReference>
<feature type="region of interest" description="Disordered" evidence="16">
    <location>
        <begin position="1"/>
        <end position="47"/>
    </location>
</feature>
<evidence type="ECO:0000256" key="2">
    <source>
        <dbReference type="ARBA" id="ARBA00012483"/>
    </source>
</evidence>
<dbReference type="CDD" id="cd16574">
    <property type="entry name" value="RING-HC_Topors"/>
    <property type="match status" value="1"/>
</dbReference>
<dbReference type="InterPro" id="IPR013083">
    <property type="entry name" value="Znf_RING/FYVE/PHD"/>
</dbReference>
<dbReference type="EC" id="2.3.2.27" evidence="2"/>
<sequence>MPVTRNQSAFSQGNKSNLGQSQPAALTESSEPSEEGASAEASRRDSPDNCSICLGPFNNKSFTSNCAHSFCFVCLKQWSKVKAECPLCKQPFTSIFHNVRSNDSYDIFDLPPRNVPPPSDYNFFDLVGGNLRTMTVAAPSANEFHNFFNLSHPSLDADLTLSNFSRFQFRHRRYLGQHHHHNQHPVHGEHQYSYTGVQVNPATHINGENWPRGPENFRREIYRRRMGPPAVVLGMETSTYRLTPAMVAASDHRMHRIMPWLTRELRVLLHSHQSLRLAISLIQPLLTVLSLDSEEFLNRITPLLGRRSQQFMQQFVAFANSALTMQVYDRRAMYQRPDYSNMLPISSSGSSSSDDDVVEITSISSASNNNTNNNNNNINRTGRGAVTSGSRITSSTVPSNSLLSGLLSNHGWDSPIPGPSWETLNVVDDDDVQIQEDPVSVSSETDDPVYRPDARNPDSDDSKAGSDLVFLKYDKPWNERSPINLSSSSEAEEPVDHSKKKKKSKHKKRSKDPESKTHKPSLKIKIRRKHKARRSKDNDEDDYEVGSDSSEDDERRRSQSIGSGDRSSGKRHKKSKDRNKKSSRKANEKNSDRELVDRLFAEAITRPDITSIFQDEPTNTSFQVESVENRQSSGKAKEKRKKKRKNSSSPSTSRAYKKHHSGHKKSSEVSRTSHVPRHSSRDTGAPGHSGQANVSTATAGSSMSPSVQRPGTFQPSFLPMPDTVQHIPLNLWVSTWPALSVSTHAFGSGPPTSNALPPPLPHALNLSASRTGGAGLAPRTISSSSSADNVSEDEQLTGDNTSSAPGSHKRTMQWVESNFFNNHRSTGTEKGSEVTSSSLPSTSQTSKLPGTSGLTTQQSKKSCNFSTDFLLNLDTSKPPSLVSNTDAASAAANYTAKQTIELVCSSDDEQNRSVDEVLVCSSDNGAGSDTDSDNGVGDINPDTEEMKKNNSETNYRRDKSVSDNINTSGQDVAEGKSSRVIAYKQSCSKTKTHALSPQDPIVPIIQQNDSETGTLGNILDFVLDCEQPNSSSPFSSSKPKQKIPEQTINSSDSVVISTTIASNAITVLTTSACQAPAADLKVSHSGSTVTTTPFFIFPGCTSQTSSICMPSVQPGDGSYLPYSSIPTGPISFPPLLPPSVPLGLPKVPNLPNAFPFPQSIAPLIPSATELFPVCPSNEEVSAPVLQESSGNAASNVPPEGRNVEVAFFPAQMLSTEQTTTSQMASDKTSDSSKSDIPNPTMHTLPNPYPSLAAPSASQEPGQESFNVPFNVNADTSALNNVQRFSEEHAIPYSSVVQDLQNNELPLNKSTIVSSEQRMAMLFPALPTVVQDLQVNSNFPPTDQGVAQASPSSAVQCNSLTRTDQVFELTDCASSCVYNAERENENKKSVAENETEKHSSVENTLQVLETGKGRSTDLLPFSQDEMQSSGQAYTMPSPLLQNNNNRNLVPADTVELDKVLVHQGSKDIKVLKEQSQD</sequence>
<evidence type="ECO:0000256" key="12">
    <source>
        <dbReference type="ARBA" id="ARBA00076940"/>
    </source>
</evidence>
<keyword evidence="8" id="KW-0805">Transcription regulation</keyword>
<feature type="region of interest" description="Disordered" evidence="16">
    <location>
        <begin position="437"/>
        <end position="466"/>
    </location>
</feature>